<organism evidence="3 4">
    <name type="scientific">Kistimonas scapharcae</name>
    <dbReference type="NCBI Taxonomy" id="1036133"/>
    <lineage>
        <taxon>Bacteria</taxon>
        <taxon>Pseudomonadati</taxon>
        <taxon>Pseudomonadota</taxon>
        <taxon>Gammaproteobacteria</taxon>
        <taxon>Oceanospirillales</taxon>
        <taxon>Endozoicomonadaceae</taxon>
        <taxon>Kistimonas</taxon>
    </lineage>
</organism>
<dbReference type="RefSeq" id="WP_345198079.1">
    <property type="nucleotide sequence ID" value="NZ_BAABFL010000459.1"/>
</dbReference>
<evidence type="ECO:0000313" key="4">
    <source>
        <dbReference type="Proteomes" id="UP001500604"/>
    </source>
</evidence>
<dbReference type="CDD" id="cd16936">
    <property type="entry name" value="HATPase_RsbW-like"/>
    <property type="match status" value="1"/>
</dbReference>
<dbReference type="EMBL" id="BAABFL010000459">
    <property type="protein sequence ID" value="GAA4651661.1"/>
    <property type="molecule type" value="Genomic_DNA"/>
</dbReference>
<protein>
    <recommendedName>
        <fullName evidence="2">Histidine kinase/HSP90-like ATPase domain-containing protein</fullName>
    </recommendedName>
</protein>
<dbReference type="InterPro" id="IPR003594">
    <property type="entry name" value="HATPase_dom"/>
</dbReference>
<dbReference type="Pfam" id="PF13581">
    <property type="entry name" value="HATPase_c_2"/>
    <property type="match status" value="1"/>
</dbReference>
<dbReference type="PANTHER" id="PTHR35526:SF3">
    <property type="entry name" value="ANTI-SIGMA-F FACTOR RSBW"/>
    <property type="match status" value="1"/>
</dbReference>
<keyword evidence="4" id="KW-1185">Reference proteome</keyword>
<evidence type="ECO:0000256" key="1">
    <source>
        <dbReference type="ARBA" id="ARBA00022527"/>
    </source>
</evidence>
<keyword evidence="1" id="KW-0808">Transferase</keyword>
<dbReference type="Proteomes" id="UP001500604">
    <property type="component" value="Unassembled WGS sequence"/>
</dbReference>
<dbReference type="Gene3D" id="3.30.565.10">
    <property type="entry name" value="Histidine kinase-like ATPase, C-terminal domain"/>
    <property type="match status" value="1"/>
</dbReference>
<evidence type="ECO:0000259" key="2">
    <source>
        <dbReference type="Pfam" id="PF13581"/>
    </source>
</evidence>
<feature type="domain" description="Histidine kinase/HSP90-like ATPase" evidence="2">
    <location>
        <begin position="14"/>
        <end position="143"/>
    </location>
</feature>
<reference evidence="4" key="1">
    <citation type="journal article" date="2019" name="Int. J. Syst. Evol. Microbiol.">
        <title>The Global Catalogue of Microorganisms (GCM) 10K type strain sequencing project: providing services to taxonomists for standard genome sequencing and annotation.</title>
        <authorList>
            <consortium name="The Broad Institute Genomics Platform"/>
            <consortium name="The Broad Institute Genome Sequencing Center for Infectious Disease"/>
            <person name="Wu L."/>
            <person name="Ma J."/>
        </authorList>
    </citation>
    <scope>NUCLEOTIDE SEQUENCE [LARGE SCALE GENOMIC DNA]</scope>
    <source>
        <strain evidence="4">JCM 17805</strain>
    </source>
</reference>
<keyword evidence="1" id="KW-0723">Serine/threonine-protein kinase</keyword>
<accession>A0ABP8V783</accession>
<sequence length="146" mass="15838">MEPRTQTIQLLIDSRLEDTVLVAMAIRGLCAMTGLTAEEVNRVELCVVEITNNAIEHAYSGVSGNTVEVMINLDIGELEIVVSDWGQAMESVQSGGVSDMQNLTAADPESWSCSGRGLNIVEQLMDDVSYISSDGKNSFYMSKKLS</sequence>
<keyword evidence="1" id="KW-0418">Kinase</keyword>
<evidence type="ECO:0000313" key="3">
    <source>
        <dbReference type="EMBL" id="GAA4651661.1"/>
    </source>
</evidence>
<dbReference type="InterPro" id="IPR050267">
    <property type="entry name" value="Anti-sigma-factor_SerPK"/>
</dbReference>
<proteinExistence type="predicted"/>
<dbReference type="InterPro" id="IPR036890">
    <property type="entry name" value="HATPase_C_sf"/>
</dbReference>
<dbReference type="PANTHER" id="PTHR35526">
    <property type="entry name" value="ANTI-SIGMA-F FACTOR RSBW-RELATED"/>
    <property type="match status" value="1"/>
</dbReference>
<dbReference type="SUPFAM" id="SSF55874">
    <property type="entry name" value="ATPase domain of HSP90 chaperone/DNA topoisomerase II/histidine kinase"/>
    <property type="match status" value="1"/>
</dbReference>
<comment type="caution">
    <text evidence="3">The sequence shown here is derived from an EMBL/GenBank/DDBJ whole genome shotgun (WGS) entry which is preliminary data.</text>
</comment>
<name>A0ABP8V783_9GAMM</name>
<gene>
    <name evidence="3" type="ORF">GCM10023116_39450</name>
</gene>